<dbReference type="Proteomes" id="UP000245263">
    <property type="component" value="Chromosome 1"/>
</dbReference>
<reference evidence="1 2" key="1">
    <citation type="submission" date="2021-08" db="EMBL/GenBank/DDBJ databases">
        <title>Complete genome sequence of Leptospira kobayashii strain E30.</title>
        <authorList>
            <person name="Nakao R."/>
            <person name="Nakamura S."/>
            <person name="Masuzawa T."/>
            <person name="Koizumi N."/>
        </authorList>
    </citation>
    <scope>NUCLEOTIDE SEQUENCE [LARGE SCALE GENOMIC DNA]</scope>
    <source>
        <strain evidence="1 2">E30</strain>
    </source>
</reference>
<evidence type="ECO:0008006" key="3">
    <source>
        <dbReference type="Google" id="ProtNLM"/>
    </source>
</evidence>
<evidence type="ECO:0000313" key="2">
    <source>
        <dbReference type="Proteomes" id="UP000245263"/>
    </source>
</evidence>
<proteinExistence type="predicted"/>
<sequence>MRSKVFAVLLILFVGNCDQKSNRNFNQLDGIWIHKINSGLERFDPNSFSGQYLIFFPNNDKIIVWNASGDYSQKYLFDRFYFEKNTANLFSKNPQQGIQEFQIQFTDNDTLRVIKPKSFSETWPESYYIRAPIDDSENSYKDMYNFFKKDASSTN</sequence>
<dbReference type="RefSeq" id="WP_109020755.1">
    <property type="nucleotide sequence ID" value="NZ_AP025028.1"/>
</dbReference>
<accession>A0ABN6KA18</accession>
<name>A0ABN6KA18_9LEPT</name>
<protein>
    <recommendedName>
        <fullName evidence="3">Lipoprotein</fullName>
    </recommendedName>
</protein>
<gene>
    <name evidence="1" type="ORF">LPTSP3_g07420</name>
</gene>
<organism evidence="1 2">
    <name type="scientific">Leptospira kobayashii</name>
    <dbReference type="NCBI Taxonomy" id="1917830"/>
    <lineage>
        <taxon>Bacteria</taxon>
        <taxon>Pseudomonadati</taxon>
        <taxon>Spirochaetota</taxon>
        <taxon>Spirochaetia</taxon>
        <taxon>Leptospirales</taxon>
        <taxon>Leptospiraceae</taxon>
        <taxon>Leptospira</taxon>
    </lineage>
</organism>
<dbReference type="EMBL" id="AP025028">
    <property type="protein sequence ID" value="BDA77812.1"/>
    <property type="molecule type" value="Genomic_DNA"/>
</dbReference>
<evidence type="ECO:0000313" key="1">
    <source>
        <dbReference type="EMBL" id="BDA77812.1"/>
    </source>
</evidence>
<keyword evidence="2" id="KW-1185">Reference proteome</keyword>